<comment type="caution">
    <text evidence="10">The sequence shown here is derived from an EMBL/GenBank/DDBJ whole genome shotgun (WGS) entry which is preliminary data.</text>
</comment>
<organism evidence="10 11">
    <name type="scientific">Catenaria anguillulae PL171</name>
    <dbReference type="NCBI Taxonomy" id="765915"/>
    <lineage>
        <taxon>Eukaryota</taxon>
        <taxon>Fungi</taxon>
        <taxon>Fungi incertae sedis</taxon>
        <taxon>Blastocladiomycota</taxon>
        <taxon>Blastocladiomycetes</taxon>
        <taxon>Blastocladiales</taxon>
        <taxon>Catenariaceae</taxon>
        <taxon>Catenaria</taxon>
    </lineage>
</organism>
<dbReference type="EC" id="2.7.11.1" evidence="2"/>
<keyword evidence="5" id="KW-0547">Nucleotide-binding</keyword>
<evidence type="ECO:0000256" key="6">
    <source>
        <dbReference type="ARBA" id="ARBA00022777"/>
    </source>
</evidence>
<feature type="compositionally biased region" description="Basic and acidic residues" evidence="8">
    <location>
        <begin position="385"/>
        <end position="394"/>
    </location>
</feature>
<evidence type="ECO:0000313" key="10">
    <source>
        <dbReference type="EMBL" id="ORZ39197.1"/>
    </source>
</evidence>
<proteinExistence type="inferred from homology"/>
<dbReference type="FunFam" id="3.30.200.20:FF:000042">
    <property type="entry name" value="Aurora kinase A"/>
    <property type="match status" value="1"/>
</dbReference>
<dbReference type="Proteomes" id="UP000193411">
    <property type="component" value="Unassembled WGS sequence"/>
</dbReference>
<evidence type="ECO:0000256" key="1">
    <source>
        <dbReference type="ARBA" id="ARBA00009903"/>
    </source>
</evidence>
<dbReference type="SUPFAM" id="SSF56112">
    <property type="entry name" value="Protein kinase-like (PK-like)"/>
    <property type="match status" value="1"/>
</dbReference>
<keyword evidence="4" id="KW-0808">Transferase</keyword>
<feature type="domain" description="Protein kinase" evidence="9">
    <location>
        <begin position="11"/>
        <end position="301"/>
    </location>
</feature>
<keyword evidence="11" id="KW-1185">Reference proteome</keyword>
<dbReference type="InterPro" id="IPR000719">
    <property type="entry name" value="Prot_kinase_dom"/>
</dbReference>
<dbReference type="PROSITE" id="PS00108">
    <property type="entry name" value="PROTEIN_KINASE_ST"/>
    <property type="match status" value="1"/>
</dbReference>
<evidence type="ECO:0000256" key="3">
    <source>
        <dbReference type="ARBA" id="ARBA00022527"/>
    </source>
</evidence>
<feature type="region of interest" description="Disordered" evidence="8">
    <location>
        <begin position="371"/>
        <end position="475"/>
    </location>
</feature>
<dbReference type="PROSITE" id="PS50011">
    <property type="entry name" value="PROTEIN_KINASE_DOM"/>
    <property type="match status" value="1"/>
</dbReference>
<feature type="region of interest" description="Disordered" evidence="8">
    <location>
        <begin position="335"/>
        <end position="357"/>
    </location>
</feature>
<comment type="similarity">
    <text evidence="1">Belongs to the protein kinase superfamily. AGC Ser/Thr protein kinase family.</text>
</comment>
<dbReference type="Gene3D" id="3.30.200.20">
    <property type="entry name" value="Phosphorylase Kinase, domain 1"/>
    <property type="match status" value="1"/>
</dbReference>
<keyword evidence="7" id="KW-0067">ATP-binding</keyword>
<sequence length="606" mass="64442">MSPSVVGPEHYVKIRLLGKGDVGKVYLVRRKGTNKLYAMKVLSKSEMIKRKKVPRVLTEHDILTSSNHPFLVTLYHSFQTPRNLYFALEFCLGGEFFRALQSRPGRCLPEPEARFYVAEVVLALEYLHMQGFIYRDLKPENILLHASGHIKLADFDLSKKAKSGEGDLIYDPAKNGGSGGGGGAGADTDAFVRHFRTNSFVGTEEYIAPEVIQGHGHSSMVDWWCLGILTYELIYGRTPFKSKNRNATFMNVLSKDISFPVSANPVSTNARALMRKLLHKAEAKRLGSKRGAQEIKEHPWFKSIPWPLLRNLTPPIVPGRDKWSMVMDSLAPDDKLRAERDAEGTHVDVDAGEGERAEGMIVSEADLSAAGTGLVGSGKPSSGSREIRSEDSKRSSFKQEVFDPADIGLPSVSSSTATPAKNASKPSKPKVGVSPSVNQRPSVTLPRRSSSAFPAPVAGQRATGSGSRVISRVSRDGRTSRLGALRAQIQSAQAIKVATTEAAAAAAGSANASGSSSAQGSDDNLPANASLPPSVDASDPFAAFTSLTLLHGDDLLDENVARSSSVAAGGIGGGGGAGGRVVQAIPPFATGVRSLGRNLGGGGMLS</sequence>
<feature type="compositionally biased region" description="Low complexity" evidence="8">
    <location>
        <begin position="511"/>
        <end position="521"/>
    </location>
</feature>
<dbReference type="Pfam" id="PF00069">
    <property type="entry name" value="Pkinase"/>
    <property type="match status" value="1"/>
</dbReference>
<dbReference type="Gene3D" id="1.10.510.10">
    <property type="entry name" value="Transferase(Phosphotransferase) domain 1"/>
    <property type="match status" value="1"/>
</dbReference>
<dbReference type="GO" id="GO:0005524">
    <property type="term" value="F:ATP binding"/>
    <property type="evidence" value="ECO:0007669"/>
    <property type="project" value="UniProtKB-KW"/>
</dbReference>
<evidence type="ECO:0000256" key="5">
    <source>
        <dbReference type="ARBA" id="ARBA00022741"/>
    </source>
</evidence>
<dbReference type="OrthoDB" id="432483at2759"/>
<evidence type="ECO:0000256" key="4">
    <source>
        <dbReference type="ARBA" id="ARBA00022679"/>
    </source>
</evidence>
<dbReference type="InterPro" id="IPR011009">
    <property type="entry name" value="Kinase-like_dom_sf"/>
</dbReference>
<dbReference type="SMART" id="SM00220">
    <property type="entry name" value="S_TKc"/>
    <property type="match status" value="1"/>
</dbReference>
<keyword evidence="3" id="KW-0723">Serine/threonine-protein kinase</keyword>
<dbReference type="GO" id="GO:0004674">
    <property type="term" value="F:protein serine/threonine kinase activity"/>
    <property type="evidence" value="ECO:0007669"/>
    <property type="project" value="UniProtKB-KW"/>
</dbReference>
<dbReference type="PANTHER" id="PTHR45637">
    <property type="entry name" value="FLIPPASE KINASE 1-RELATED"/>
    <property type="match status" value="1"/>
</dbReference>
<dbReference type="EMBL" id="MCFL01000006">
    <property type="protein sequence ID" value="ORZ39197.1"/>
    <property type="molecule type" value="Genomic_DNA"/>
</dbReference>
<evidence type="ECO:0000256" key="7">
    <source>
        <dbReference type="ARBA" id="ARBA00022840"/>
    </source>
</evidence>
<dbReference type="CDD" id="cd05574">
    <property type="entry name" value="STKc_phototropin_like"/>
    <property type="match status" value="1"/>
</dbReference>
<feature type="compositionally biased region" description="Polar residues" evidence="8">
    <location>
        <begin position="435"/>
        <end position="452"/>
    </location>
</feature>
<reference evidence="10 11" key="1">
    <citation type="submission" date="2016-07" db="EMBL/GenBank/DDBJ databases">
        <title>Pervasive Adenine N6-methylation of Active Genes in Fungi.</title>
        <authorList>
            <consortium name="DOE Joint Genome Institute"/>
            <person name="Mondo S.J."/>
            <person name="Dannebaum R.O."/>
            <person name="Kuo R.C."/>
            <person name="Labutti K."/>
            <person name="Haridas S."/>
            <person name="Kuo A."/>
            <person name="Salamov A."/>
            <person name="Ahrendt S.R."/>
            <person name="Lipzen A."/>
            <person name="Sullivan W."/>
            <person name="Andreopoulos W.B."/>
            <person name="Clum A."/>
            <person name="Lindquist E."/>
            <person name="Daum C."/>
            <person name="Ramamoorthy G.K."/>
            <person name="Gryganskyi A."/>
            <person name="Culley D."/>
            <person name="Magnuson J.K."/>
            <person name="James T.Y."/>
            <person name="O'Malley M.A."/>
            <person name="Stajich J.E."/>
            <person name="Spatafora J.W."/>
            <person name="Visel A."/>
            <person name="Grigoriev I.V."/>
        </authorList>
    </citation>
    <scope>NUCLEOTIDE SEQUENCE [LARGE SCALE GENOMIC DNA]</scope>
    <source>
        <strain evidence="10 11">PL171</strain>
    </source>
</reference>
<gene>
    <name evidence="10" type="ORF">BCR44DRAFT_1458551</name>
</gene>
<dbReference type="InterPro" id="IPR008271">
    <property type="entry name" value="Ser/Thr_kinase_AS"/>
</dbReference>
<dbReference type="STRING" id="765915.A0A1Y2HX45"/>
<keyword evidence="6 10" id="KW-0418">Kinase</keyword>
<feature type="region of interest" description="Disordered" evidence="8">
    <location>
        <begin position="511"/>
        <end position="533"/>
    </location>
</feature>
<evidence type="ECO:0000259" key="9">
    <source>
        <dbReference type="PROSITE" id="PS50011"/>
    </source>
</evidence>
<name>A0A1Y2HX45_9FUNG</name>
<evidence type="ECO:0000313" key="11">
    <source>
        <dbReference type="Proteomes" id="UP000193411"/>
    </source>
</evidence>
<accession>A0A1Y2HX45</accession>
<protein>
    <recommendedName>
        <fullName evidence="2">non-specific serine/threonine protein kinase</fullName>
        <ecNumber evidence="2">2.7.11.1</ecNumber>
    </recommendedName>
</protein>
<evidence type="ECO:0000256" key="8">
    <source>
        <dbReference type="SAM" id="MobiDB-lite"/>
    </source>
</evidence>
<evidence type="ECO:0000256" key="2">
    <source>
        <dbReference type="ARBA" id="ARBA00012513"/>
    </source>
</evidence>
<dbReference type="AlphaFoldDB" id="A0A1Y2HX45"/>
<feature type="compositionally biased region" description="Low complexity" evidence="8">
    <location>
        <begin position="419"/>
        <end position="430"/>
    </location>
</feature>